<dbReference type="Gene3D" id="3.40.50.920">
    <property type="match status" value="1"/>
</dbReference>
<dbReference type="InterPro" id="IPR005475">
    <property type="entry name" value="Transketolase-like_Pyr-bd"/>
</dbReference>
<feature type="domain" description="Transketolase-like pyrimidine-binding" evidence="4">
    <location>
        <begin position="4"/>
        <end position="173"/>
    </location>
</feature>
<comment type="caution">
    <text evidence="5">The sequence shown here is derived from an EMBL/GenBank/DDBJ whole genome shotgun (WGS) entry which is preliminary data.</text>
</comment>
<dbReference type="PANTHER" id="PTHR43257:SF2">
    <property type="entry name" value="PYRUVATE DEHYDROGENASE E1 COMPONENT SUBUNIT BETA"/>
    <property type="match status" value="1"/>
</dbReference>
<evidence type="ECO:0000259" key="4">
    <source>
        <dbReference type="SMART" id="SM00861"/>
    </source>
</evidence>
<comment type="cofactor">
    <cofactor evidence="1">
        <name>thiamine diphosphate</name>
        <dbReference type="ChEBI" id="CHEBI:58937"/>
    </cofactor>
</comment>
<dbReference type="SUPFAM" id="SSF52922">
    <property type="entry name" value="TK C-terminal domain-like"/>
    <property type="match status" value="1"/>
</dbReference>
<reference evidence="5" key="1">
    <citation type="journal article" date="2015" name="Proc. Natl. Acad. Sci. U.S.A.">
        <title>Networks of energetic and metabolic interactions define dynamics in microbial communities.</title>
        <authorList>
            <person name="Embree M."/>
            <person name="Liu J.K."/>
            <person name="Al-Bassam M.M."/>
            <person name="Zengler K."/>
        </authorList>
    </citation>
    <scope>NUCLEOTIDE SEQUENCE</scope>
</reference>
<dbReference type="Pfam" id="PF02780">
    <property type="entry name" value="Transketolase_C"/>
    <property type="match status" value="1"/>
</dbReference>
<evidence type="ECO:0000256" key="3">
    <source>
        <dbReference type="ARBA" id="ARBA00023052"/>
    </source>
</evidence>
<evidence type="ECO:0000256" key="1">
    <source>
        <dbReference type="ARBA" id="ARBA00001964"/>
    </source>
</evidence>
<dbReference type="InterPro" id="IPR009014">
    <property type="entry name" value="Transketo_C/PFOR_II"/>
</dbReference>
<dbReference type="GO" id="GO:0016491">
    <property type="term" value="F:oxidoreductase activity"/>
    <property type="evidence" value="ECO:0007669"/>
    <property type="project" value="UniProtKB-KW"/>
</dbReference>
<name>A0A0W8FL47_9ZZZZ</name>
<evidence type="ECO:0000313" key="5">
    <source>
        <dbReference type="EMBL" id="KUG21540.1"/>
    </source>
</evidence>
<dbReference type="InterPro" id="IPR029061">
    <property type="entry name" value="THDP-binding"/>
</dbReference>
<dbReference type="Gene3D" id="3.40.50.970">
    <property type="match status" value="1"/>
</dbReference>
<keyword evidence="2" id="KW-0560">Oxidoreductase</keyword>
<evidence type="ECO:0000256" key="2">
    <source>
        <dbReference type="ARBA" id="ARBA00023002"/>
    </source>
</evidence>
<dbReference type="SUPFAM" id="SSF52518">
    <property type="entry name" value="Thiamin diphosphate-binding fold (THDP-binding)"/>
    <property type="match status" value="1"/>
</dbReference>
<gene>
    <name evidence="5" type="ORF">ASZ90_008697</name>
</gene>
<accession>A0A0W8FL47</accession>
<keyword evidence="3" id="KW-0786">Thiamine pyrophosphate</keyword>
<protein>
    <submittedName>
        <fullName evidence="5">Acetoin dehydrogenase e1 component beta-subunit</fullName>
    </submittedName>
</protein>
<dbReference type="PANTHER" id="PTHR43257">
    <property type="entry name" value="PYRUVATE DEHYDROGENASE E1 COMPONENT BETA SUBUNIT"/>
    <property type="match status" value="1"/>
</dbReference>
<organism evidence="5">
    <name type="scientific">hydrocarbon metagenome</name>
    <dbReference type="NCBI Taxonomy" id="938273"/>
    <lineage>
        <taxon>unclassified sequences</taxon>
        <taxon>metagenomes</taxon>
        <taxon>ecological metagenomes</taxon>
    </lineage>
</organism>
<dbReference type="Pfam" id="PF02779">
    <property type="entry name" value="Transket_pyr"/>
    <property type="match status" value="1"/>
</dbReference>
<proteinExistence type="predicted"/>
<sequence length="336" mass="36398">MKIMSFIQAADDALAQAMAEDPNIIIFGEDIPLLRRDLLVRFGPKRVRGTPISESAFLGAGVAAAMAGLRPVVEMYMVDFLGVCMDALLNHASKVEAFSGRKWTVPVVVRAPCGGGYGDGGQHEQSLWGMLAHIPGLTVIVPSTPADAGGLMLAALKHDGPVIILEHKLLSETWLEFLGSGARETVHFDIPAEGTKGEVPQKWEPITIGEATLRREGRDVTIVSLGVSMHRALDAAKKLEVEGISVGVLDLRTVSPLDKKAICKEVKTTGRLLVVDEDYETFGLSGELSAVVLEDDITCKYARVCTQTTIPYNRKLEDQVLPNVERICASVRQLMK</sequence>
<dbReference type="AlphaFoldDB" id="A0A0W8FL47"/>
<dbReference type="EMBL" id="LNQE01001051">
    <property type="protein sequence ID" value="KUG21540.1"/>
    <property type="molecule type" value="Genomic_DNA"/>
</dbReference>
<dbReference type="InterPro" id="IPR033248">
    <property type="entry name" value="Transketolase_C"/>
</dbReference>
<dbReference type="SMART" id="SM00861">
    <property type="entry name" value="Transket_pyr"/>
    <property type="match status" value="1"/>
</dbReference>